<accession>A0A9P5MNQ4</accession>
<evidence type="ECO:0000259" key="6">
    <source>
        <dbReference type="Pfam" id="PF07034"/>
    </source>
</evidence>
<evidence type="ECO:0000313" key="8">
    <source>
        <dbReference type="EMBL" id="KAF8465840.1"/>
    </source>
</evidence>
<keyword evidence="9" id="KW-1185">Reference proteome</keyword>
<evidence type="ECO:0000256" key="1">
    <source>
        <dbReference type="ARBA" id="ARBA00004123"/>
    </source>
</evidence>
<keyword evidence="4" id="KW-0238">DNA-binding</keyword>
<feature type="domain" description="Origin recognition complex subunit 3 winged helix C-terminal" evidence="7">
    <location>
        <begin position="571"/>
        <end position="693"/>
    </location>
</feature>
<dbReference type="Proteomes" id="UP000759537">
    <property type="component" value="Unassembled WGS sequence"/>
</dbReference>
<dbReference type="EMBL" id="WHVB01000044">
    <property type="protein sequence ID" value="KAF8465840.1"/>
    <property type="molecule type" value="Genomic_DNA"/>
</dbReference>
<reference evidence="8" key="1">
    <citation type="submission" date="2019-10" db="EMBL/GenBank/DDBJ databases">
        <authorList>
            <consortium name="DOE Joint Genome Institute"/>
            <person name="Kuo A."/>
            <person name="Miyauchi S."/>
            <person name="Kiss E."/>
            <person name="Drula E."/>
            <person name="Kohler A."/>
            <person name="Sanchez-Garcia M."/>
            <person name="Andreopoulos B."/>
            <person name="Barry K.W."/>
            <person name="Bonito G."/>
            <person name="Buee M."/>
            <person name="Carver A."/>
            <person name="Chen C."/>
            <person name="Cichocki N."/>
            <person name="Clum A."/>
            <person name="Culley D."/>
            <person name="Crous P.W."/>
            <person name="Fauchery L."/>
            <person name="Girlanda M."/>
            <person name="Hayes R."/>
            <person name="Keri Z."/>
            <person name="LaButti K."/>
            <person name="Lipzen A."/>
            <person name="Lombard V."/>
            <person name="Magnuson J."/>
            <person name="Maillard F."/>
            <person name="Morin E."/>
            <person name="Murat C."/>
            <person name="Nolan M."/>
            <person name="Ohm R."/>
            <person name="Pangilinan J."/>
            <person name="Pereira M."/>
            <person name="Perotto S."/>
            <person name="Peter M."/>
            <person name="Riley R."/>
            <person name="Sitrit Y."/>
            <person name="Stielow B."/>
            <person name="Szollosi G."/>
            <person name="Zifcakova L."/>
            <person name="Stursova M."/>
            <person name="Spatafora J.W."/>
            <person name="Tedersoo L."/>
            <person name="Vaario L.-M."/>
            <person name="Yamada A."/>
            <person name="Yan M."/>
            <person name="Wang P."/>
            <person name="Xu J."/>
            <person name="Bruns T."/>
            <person name="Baldrian P."/>
            <person name="Vilgalys R."/>
            <person name="Henrissat B."/>
            <person name="Grigoriev I.V."/>
            <person name="Hibbett D."/>
            <person name="Nagy L.G."/>
            <person name="Martin F.M."/>
        </authorList>
    </citation>
    <scope>NUCLEOTIDE SEQUENCE</scope>
    <source>
        <strain evidence="8">Prilba</strain>
    </source>
</reference>
<comment type="caution">
    <text evidence="8">The sequence shown here is derived from an EMBL/GenBank/DDBJ whole genome shotgun (WGS) entry which is preliminary data.</text>
</comment>
<sequence>MSFPLGEDVDASQPVIYIPPRDETATGPDTGDETDQLLAEGYSPFDERDLPGGYVARFKLYRAAWKKCLARVEHIISSLHAPVVDEIVRSVHRAYDDVLPGLPYPELPIIAISGSSTSQGFIANLASRLEASPVEDSEDEDPPPSSYITHLYPSDCSNIMSTMKTLVSGFVDRPPAGQDVKRKPTTSLSSHDIELLKVWHGVHRDAAEGPEPPPQLVVFLHEFEQFDEAVVQDLFYICSSYVPQLPLIFVLALSSPHNSFLNAVYPQSVLSLLRVDAFTVPSGTGFLEEVVTKTFFDLHFEPDIMVGPATLDFLTDFFCRNSASAEGVLLILQLAHLKHFDEPLTAFVRDGQLDAPIAELAPKKLSDPKAAAFVSSLFSWSFGPQKLASNEEGWPVNDVAGLLASIAEARTDFCSHLRRLKLAFGMMRKVYEVILDLGYRVTGTEMTSLEMMSASLKGGLAREGKHLGTITRKLSGEKLSILLGELRSFLDELPDHLDEVHEAQQCVTTTAALLEDDKESADGAQIADEFGDWLIGYFQEHIINLEDLRLWEIWHTGSTPFPSEMINPASRATIVSALLQPHTFLSLPRDHPMAQRLPILKLPDASILFRRYLEAGRMINVYDWYESFSQVIESQRSHLVPADGEDSNGHVDEEEDWKMHVQARFVRALHTLDFVGLVKHTGRKAEHVMRTVYDVPE</sequence>
<keyword evidence="3" id="KW-0235">DNA replication</keyword>
<dbReference type="AlphaFoldDB" id="A0A9P5MNQ4"/>
<dbReference type="GO" id="GO:0003688">
    <property type="term" value="F:DNA replication origin binding"/>
    <property type="evidence" value="ECO:0007669"/>
    <property type="project" value="TreeGrafter"/>
</dbReference>
<dbReference type="GO" id="GO:0005656">
    <property type="term" value="C:nuclear pre-replicative complex"/>
    <property type="evidence" value="ECO:0007669"/>
    <property type="project" value="TreeGrafter"/>
</dbReference>
<keyword evidence="5" id="KW-0539">Nucleus</keyword>
<dbReference type="Pfam" id="PF07034">
    <property type="entry name" value="ORC3_N"/>
    <property type="match status" value="1"/>
</dbReference>
<dbReference type="PANTHER" id="PTHR12748">
    <property type="entry name" value="ORIGIN RECOGNITION COMPLEX SUBUNIT 3"/>
    <property type="match status" value="1"/>
</dbReference>
<feature type="domain" description="Origin recognition complex subunit 3 N-terminal" evidence="6">
    <location>
        <begin position="56"/>
        <end position="341"/>
    </location>
</feature>
<dbReference type="GO" id="GO:0031261">
    <property type="term" value="C:DNA replication preinitiation complex"/>
    <property type="evidence" value="ECO:0007669"/>
    <property type="project" value="TreeGrafter"/>
</dbReference>
<evidence type="ECO:0000256" key="2">
    <source>
        <dbReference type="ARBA" id="ARBA00010977"/>
    </source>
</evidence>
<dbReference type="OrthoDB" id="10265211at2759"/>
<dbReference type="InterPro" id="IPR020795">
    <property type="entry name" value="ORC3"/>
</dbReference>
<dbReference type="GO" id="GO:0006270">
    <property type="term" value="P:DNA replication initiation"/>
    <property type="evidence" value="ECO:0007669"/>
    <property type="project" value="TreeGrafter"/>
</dbReference>
<comment type="similarity">
    <text evidence="2">Belongs to the ORC3 family.</text>
</comment>
<evidence type="ECO:0000256" key="5">
    <source>
        <dbReference type="ARBA" id="ARBA00023242"/>
    </source>
</evidence>
<dbReference type="CDD" id="cd20704">
    <property type="entry name" value="Orc3"/>
    <property type="match status" value="1"/>
</dbReference>
<evidence type="ECO:0000256" key="3">
    <source>
        <dbReference type="ARBA" id="ARBA00022705"/>
    </source>
</evidence>
<dbReference type="InterPro" id="IPR045667">
    <property type="entry name" value="ORC3_N"/>
</dbReference>
<evidence type="ECO:0000256" key="4">
    <source>
        <dbReference type="ARBA" id="ARBA00023125"/>
    </source>
</evidence>
<comment type="subcellular location">
    <subcellularLocation>
        <location evidence="1">Nucleus</location>
    </subcellularLocation>
</comment>
<proteinExistence type="inferred from homology"/>
<dbReference type="Pfam" id="PF18137">
    <property type="entry name" value="WHD_ORC"/>
    <property type="match status" value="1"/>
</dbReference>
<organism evidence="8 9">
    <name type="scientific">Russula ochroleuca</name>
    <dbReference type="NCBI Taxonomy" id="152965"/>
    <lineage>
        <taxon>Eukaryota</taxon>
        <taxon>Fungi</taxon>
        <taxon>Dikarya</taxon>
        <taxon>Basidiomycota</taxon>
        <taxon>Agaricomycotina</taxon>
        <taxon>Agaricomycetes</taxon>
        <taxon>Russulales</taxon>
        <taxon>Russulaceae</taxon>
        <taxon>Russula</taxon>
    </lineage>
</organism>
<dbReference type="PANTHER" id="PTHR12748:SF0">
    <property type="entry name" value="ORIGIN RECOGNITION COMPLEX SUBUNIT 3"/>
    <property type="match status" value="1"/>
</dbReference>
<reference evidence="8" key="2">
    <citation type="journal article" date="2020" name="Nat. Commun.">
        <title>Large-scale genome sequencing of mycorrhizal fungi provides insights into the early evolution of symbiotic traits.</title>
        <authorList>
            <person name="Miyauchi S."/>
            <person name="Kiss E."/>
            <person name="Kuo A."/>
            <person name="Drula E."/>
            <person name="Kohler A."/>
            <person name="Sanchez-Garcia M."/>
            <person name="Morin E."/>
            <person name="Andreopoulos B."/>
            <person name="Barry K.W."/>
            <person name="Bonito G."/>
            <person name="Buee M."/>
            <person name="Carver A."/>
            <person name="Chen C."/>
            <person name="Cichocki N."/>
            <person name="Clum A."/>
            <person name="Culley D."/>
            <person name="Crous P.W."/>
            <person name="Fauchery L."/>
            <person name="Girlanda M."/>
            <person name="Hayes R.D."/>
            <person name="Keri Z."/>
            <person name="LaButti K."/>
            <person name="Lipzen A."/>
            <person name="Lombard V."/>
            <person name="Magnuson J."/>
            <person name="Maillard F."/>
            <person name="Murat C."/>
            <person name="Nolan M."/>
            <person name="Ohm R.A."/>
            <person name="Pangilinan J."/>
            <person name="Pereira M.F."/>
            <person name="Perotto S."/>
            <person name="Peter M."/>
            <person name="Pfister S."/>
            <person name="Riley R."/>
            <person name="Sitrit Y."/>
            <person name="Stielow J.B."/>
            <person name="Szollosi G."/>
            <person name="Zifcakova L."/>
            <person name="Stursova M."/>
            <person name="Spatafora J.W."/>
            <person name="Tedersoo L."/>
            <person name="Vaario L.M."/>
            <person name="Yamada A."/>
            <person name="Yan M."/>
            <person name="Wang P."/>
            <person name="Xu J."/>
            <person name="Bruns T."/>
            <person name="Baldrian P."/>
            <person name="Vilgalys R."/>
            <person name="Dunand C."/>
            <person name="Henrissat B."/>
            <person name="Grigoriev I.V."/>
            <person name="Hibbett D."/>
            <person name="Nagy L.G."/>
            <person name="Martin F.M."/>
        </authorList>
    </citation>
    <scope>NUCLEOTIDE SEQUENCE</scope>
    <source>
        <strain evidence="8">Prilba</strain>
    </source>
</reference>
<evidence type="ECO:0000313" key="9">
    <source>
        <dbReference type="Proteomes" id="UP000759537"/>
    </source>
</evidence>
<evidence type="ECO:0000259" key="7">
    <source>
        <dbReference type="Pfam" id="PF18137"/>
    </source>
</evidence>
<gene>
    <name evidence="8" type="ORF">DFH94DRAFT_349744</name>
</gene>
<dbReference type="GO" id="GO:0005664">
    <property type="term" value="C:nuclear origin of replication recognition complex"/>
    <property type="evidence" value="ECO:0007669"/>
    <property type="project" value="InterPro"/>
</dbReference>
<name>A0A9P5MNQ4_9AGAM</name>
<dbReference type="InterPro" id="IPR040855">
    <property type="entry name" value="ORC_WH_C"/>
</dbReference>
<protein>
    <submittedName>
        <fullName evidence="8">Origin recognition complex subunit 3 N-terminus-domain-containing protein</fullName>
    </submittedName>
</protein>